<gene>
    <name evidence="1" type="ORF">ATPR_2663</name>
</gene>
<evidence type="ECO:0000313" key="2">
    <source>
        <dbReference type="Proteomes" id="UP000004319"/>
    </source>
</evidence>
<protein>
    <submittedName>
        <fullName evidence="1">Uncharacterized protein</fullName>
    </submittedName>
</protein>
<evidence type="ECO:0000313" key="1">
    <source>
        <dbReference type="EMBL" id="GAA09659.1"/>
    </source>
</evidence>
<comment type="caution">
    <text evidence="1">The sequence shown here is derived from an EMBL/GenBank/DDBJ whole genome shotgun (WGS) entry which is preliminary data.</text>
</comment>
<reference evidence="1 2" key="1">
    <citation type="journal article" date="2011" name="Biochem. Biophys. Res. Commun.">
        <title>Increased number of Arginine-based salt bridges contributes to the thermotolerance of thermotolerant acetic acid bacteria, Acetobacter tropicalis SKU1100.</title>
        <authorList>
            <person name="Matsutani M."/>
            <person name="Hirakawa H."/>
            <person name="Nishikura M."/>
            <person name="Soemphol W."/>
            <person name="Ali I.A.I."/>
            <person name="Yakushi T."/>
            <person name="Matsushita K."/>
        </authorList>
    </citation>
    <scope>NUCLEOTIDE SEQUENCE [LARGE SCALE GENOMIC DNA]</scope>
    <source>
        <strain evidence="1 2">NBRC 101654</strain>
    </source>
</reference>
<proteinExistence type="predicted"/>
<dbReference type="AlphaFoldDB" id="F7VH14"/>
<accession>F7VH14</accession>
<organism evidence="1 2">
    <name type="scientific">Acetobacter tropicalis NBRC 101654</name>
    <dbReference type="NCBI Taxonomy" id="749388"/>
    <lineage>
        <taxon>Bacteria</taxon>
        <taxon>Pseudomonadati</taxon>
        <taxon>Pseudomonadota</taxon>
        <taxon>Alphaproteobacteria</taxon>
        <taxon>Acetobacterales</taxon>
        <taxon>Acetobacteraceae</taxon>
        <taxon>Acetobacter</taxon>
    </lineage>
</organism>
<sequence>MRNIIMRDEQEMRDEIRARMKGRIRFNVATDRIEVIVGAPDELLRWEPINRLTMLQHLPPLVVERLWDMFADAAGSGFYTEDGLAGVKFLGLHRVAEYLEEEECIRIDEIPMPAFSALVPAVSLDTYLAGRNRTTIAEILKAVPDAAEKELPLQLKEAGWEPRRSATERFWVKVQNG</sequence>
<name>F7VH14_9PROT</name>
<dbReference type="EMBL" id="BABS01000110">
    <property type="protein sequence ID" value="GAA09659.1"/>
    <property type="molecule type" value="Genomic_DNA"/>
</dbReference>
<dbReference type="Proteomes" id="UP000004319">
    <property type="component" value="Unassembled WGS sequence"/>
</dbReference>